<reference evidence="1 2" key="1">
    <citation type="submission" date="2024-02" db="EMBL/GenBank/DDBJ databases">
        <authorList>
            <person name="Chen Y."/>
            <person name="Shah S."/>
            <person name="Dougan E. K."/>
            <person name="Thang M."/>
            <person name="Chan C."/>
        </authorList>
    </citation>
    <scope>NUCLEOTIDE SEQUENCE [LARGE SCALE GENOMIC DNA]</scope>
</reference>
<dbReference type="EMBL" id="CAXAMN010022640">
    <property type="protein sequence ID" value="CAK9071530.1"/>
    <property type="molecule type" value="Genomic_DNA"/>
</dbReference>
<protein>
    <submittedName>
        <fullName evidence="1">Uncharacterized protein</fullName>
    </submittedName>
</protein>
<gene>
    <name evidence="1" type="ORF">CCMP2556_LOCUS35174</name>
</gene>
<keyword evidence="2" id="KW-1185">Reference proteome</keyword>
<organism evidence="1 2">
    <name type="scientific">Durusdinium trenchii</name>
    <dbReference type="NCBI Taxonomy" id="1381693"/>
    <lineage>
        <taxon>Eukaryota</taxon>
        <taxon>Sar</taxon>
        <taxon>Alveolata</taxon>
        <taxon>Dinophyceae</taxon>
        <taxon>Suessiales</taxon>
        <taxon>Symbiodiniaceae</taxon>
        <taxon>Durusdinium</taxon>
    </lineage>
</organism>
<comment type="caution">
    <text evidence="1">The sequence shown here is derived from an EMBL/GenBank/DDBJ whole genome shotgun (WGS) entry which is preliminary data.</text>
</comment>
<dbReference type="Proteomes" id="UP001642484">
    <property type="component" value="Unassembled WGS sequence"/>
</dbReference>
<sequence length="112" mass="12981">MKCVEGDYVYVEPAPPNFVNSMRIRSARSCSNKFSIGICKSAKKRARHVCHMMRQTETQKVKRELKVLSPLSIWFLTLSLLSGLKDVETRVLAMRLCHFSFEWLLTLPQIYS</sequence>
<proteinExistence type="predicted"/>
<evidence type="ECO:0000313" key="2">
    <source>
        <dbReference type="Proteomes" id="UP001642484"/>
    </source>
</evidence>
<name>A0ABP0P681_9DINO</name>
<evidence type="ECO:0000313" key="1">
    <source>
        <dbReference type="EMBL" id="CAK9071530.1"/>
    </source>
</evidence>
<accession>A0ABP0P681</accession>